<sequence length="239" mass="26670">MSPDNGRIVAVRDKDSSVNKRGFHREASVEVPFHMRNRFLHETSHLPAKVFRHLESYIPPTSPPKKKTLIHKPVRSHTPSAATPTSSVNMDLGPDLYAEAEILEANQHDPQRESSSAAASRAKSTAKYSSSPNSSSRYSSDLVQSPATDSDDSGPTREPFVYKSNPTTAVCRLHEFSYSSQYTRPATELLQEILEVRYPLERGGEDEESALLGGARSRSSSRERSDGWWQRLTAALWSR</sequence>
<feature type="region of interest" description="Disordered" evidence="1">
    <location>
        <begin position="106"/>
        <end position="162"/>
    </location>
</feature>
<dbReference type="Proteomes" id="UP001305779">
    <property type="component" value="Unassembled WGS sequence"/>
</dbReference>
<accession>A0ABR0EWY4</accession>
<keyword evidence="3" id="KW-1185">Reference proteome</keyword>
<evidence type="ECO:0000313" key="2">
    <source>
        <dbReference type="EMBL" id="KAK4506146.1"/>
    </source>
</evidence>
<protein>
    <submittedName>
        <fullName evidence="2">Uncharacterized protein</fullName>
    </submittedName>
</protein>
<feature type="region of interest" description="Disordered" evidence="1">
    <location>
        <begin position="57"/>
        <end position="92"/>
    </location>
</feature>
<feature type="compositionally biased region" description="Low complexity" evidence="1">
    <location>
        <begin position="114"/>
        <end position="140"/>
    </location>
</feature>
<reference evidence="2 3" key="1">
    <citation type="journal article" date="2023" name="G3 (Bethesda)">
        <title>A chromosome-level genome assembly of Zasmidium syzygii isolated from banana leaves.</title>
        <authorList>
            <person name="van Westerhoven A.C."/>
            <person name="Mehrabi R."/>
            <person name="Talebi R."/>
            <person name="Steentjes M.B.F."/>
            <person name="Corcolon B."/>
            <person name="Chong P.A."/>
            <person name="Kema G.H.J."/>
            <person name="Seidl M.F."/>
        </authorList>
    </citation>
    <scope>NUCLEOTIDE SEQUENCE [LARGE SCALE GENOMIC DNA]</scope>
    <source>
        <strain evidence="2 3">P124</strain>
    </source>
</reference>
<evidence type="ECO:0000313" key="3">
    <source>
        <dbReference type="Proteomes" id="UP001305779"/>
    </source>
</evidence>
<gene>
    <name evidence="2" type="ORF">PRZ48_004111</name>
</gene>
<dbReference type="EMBL" id="JAXOVC010000002">
    <property type="protein sequence ID" value="KAK4506146.1"/>
    <property type="molecule type" value="Genomic_DNA"/>
</dbReference>
<comment type="caution">
    <text evidence="2">The sequence shown here is derived from an EMBL/GenBank/DDBJ whole genome shotgun (WGS) entry which is preliminary data.</text>
</comment>
<organism evidence="2 3">
    <name type="scientific">Zasmidium cellare</name>
    <name type="common">Wine cellar mold</name>
    <name type="synonym">Racodium cellare</name>
    <dbReference type="NCBI Taxonomy" id="395010"/>
    <lineage>
        <taxon>Eukaryota</taxon>
        <taxon>Fungi</taxon>
        <taxon>Dikarya</taxon>
        <taxon>Ascomycota</taxon>
        <taxon>Pezizomycotina</taxon>
        <taxon>Dothideomycetes</taxon>
        <taxon>Dothideomycetidae</taxon>
        <taxon>Mycosphaerellales</taxon>
        <taxon>Mycosphaerellaceae</taxon>
        <taxon>Zasmidium</taxon>
    </lineage>
</organism>
<proteinExistence type="predicted"/>
<feature type="compositionally biased region" description="Basic residues" evidence="1">
    <location>
        <begin position="64"/>
        <end position="75"/>
    </location>
</feature>
<feature type="region of interest" description="Disordered" evidence="1">
    <location>
        <begin position="201"/>
        <end position="226"/>
    </location>
</feature>
<feature type="compositionally biased region" description="Low complexity" evidence="1">
    <location>
        <begin position="78"/>
        <end position="87"/>
    </location>
</feature>
<evidence type="ECO:0000256" key="1">
    <source>
        <dbReference type="SAM" id="MobiDB-lite"/>
    </source>
</evidence>
<name>A0ABR0EWY4_ZASCE</name>